<dbReference type="EMBL" id="JABWUV010000007">
    <property type="protein sequence ID" value="KAF6341599.1"/>
    <property type="molecule type" value="Genomic_DNA"/>
</dbReference>
<feature type="region of interest" description="Disordered" evidence="1">
    <location>
        <begin position="17"/>
        <end position="52"/>
    </location>
</feature>
<keyword evidence="3" id="KW-1185">Reference proteome</keyword>
<dbReference type="GO" id="GO:0000977">
    <property type="term" value="F:RNA polymerase II transcription regulatory region sequence-specific DNA binding"/>
    <property type="evidence" value="ECO:0007669"/>
    <property type="project" value="TreeGrafter"/>
</dbReference>
<reference evidence="2 3" key="1">
    <citation type="journal article" date="2020" name="Nature">
        <title>Six reference-quality genomes reveal evolution of bat adaptations.</title>
        <authorList>
            <person name="Jebb D."/>
            <person name="Huang Z."/>
            <person name="Pippel M."/>
            <person name="Hughes G.M."/>
            <person name="Lavrichenko K."/>
            <person name="Devanna P."/>
            <person name="Winkler S."/>
            <person name="Jermiin L.S."/>
            <person name="Skirmuntt E.C."/>
            <person name="Katzourakis A."/>
            <person name="Burkitt-Gray L."/>
            <person name="Ray D.A."/>
            <person name="Sullivan K.A.M."/>
            <person name="Roscito J.G."/>
            <person name="Kirilenko B.M."/>
            <person name="Davalos L.M."/>
            <person name="Corthals A.P."/>
            <person name="Power M.L."/>
            <person name="Jones G."/>
            <person name="Ransome R.D."/>
            <person name="Dechmann D.K.N."/>
            <person name="Locatelli A.G."/>
            <person name="Puechmaille S.J."/>
            <person name="Fedrigo O."/>
            <person name="Jarvis E.D."/>
            <person name="Hiller M."/>
            <person name="Vernes S.C."/>
            <person name="Myers E.W."/>
            <person name="Teeling E.C."/>
        </authorList>
    </citation>
    <scope>NUCLEOTIDE SEQUENCE [LARGE SCALE GENOMIC DNA]</scope>
    <source>
        <strain evidence="2">MMyoMyo1</strain>
        <tissue evidence="2">Flight muscle</tissue>
    </source>
</reference>
<dbReference type="PANTHER" id="PTHR46878:SF1">
    <property type="entry name" value="FORKHEAD BOX PROTEIN M1"/>
    <property type="match status" value="1"/>
</dbReference>
<organism evidence="2 3">
    <name type="scientific">Myotis myotis</name>
    <name type="common">Greater mouse-eared bat</name>
    <name type="synonym">Vespertilio myotis</name>
    <dbReference type="NCBI Taxonomy" id="51298"/>
    <lineage>
        <taxon>Eukaryota</taxon>
        <taxon>Metazoa</taxon>
        <taxon>Chordata</taxon>
        <taxon>Craniata</taxon>
        <taxon>Vertebrata</taxon>
        <taxon>Euteleostomi</taxon>
        <taxon>Mammalia</taxon>
        <taxon>Eutheria</taxon>
        <taxon>Laurasiatheria</taxon>
        <taxon>Chiroptera</taxon>
        <taxon>Yangochiroptera</taxon>
        <taxon>Vespertilionidae</taxon>
        <taxon>Myotis</taxon>
    </lineage>
</organism>
<evidence type="ECO:0000256" key="1">
    <source>
        <dbReference type="SAM" id="MobiDB-lite"/>
    </source>
</evidence>
<evidence type="ECO:0000313" key="3">
    <source>
        <dbReference type="Proteomes" id="UP000527355"/>
    </source>
</evidence>
<gene>
    <name evidence="2" type="ORF">mMyoMyo1_012000</name>
</gene>
<name>A0A7J7WW20_MYOMY</name>
<protein>
    <submittedName>
        <fullName evidence="2">Uncharacterized protein</fullName>
    </submittedName>
</protein>
<evidence type="ECO:0000313" key="2">
    <source>
        <dbReference type="EMBL" id="KAF6341599.1"/>
    </source>
</evidence>
<dbReference type="GO" id="GO:0000086">
    <property type="term" value="P:G2/M transition of mitotic cell cycle"/>
    <property type="evidence" value="ECO:0007669"/>
    <property type="project" value="InterPro"/>
</dbReference>
<dbReference type="GO" id="GO:0042127">
    <property type="term" value="P:regulation of cell population proliferation"/>
    <property type="evidence" value="ECO:0007669"/>
    <property type="project" value="TreeGrafter"/>
</dbReference>
<dbReference type="GO" id="GO:0003700">
    <property type="term" value="F:DNA-binding transcription factor activity"/>
    <property type="evidence" value="ECO:0007669"/>
    <property type="project" value="InterPro"/>
</dbReference>
<proteinExistence type="predicted"/>
<accession>A0A7J7WW20</accession>
<dbReference type="AlphaFoldDB" id="A0A7J7WW20"/>
<comment type="caution">
    <text evidence="2">The sequence shown here is derived from an EMBL/GenBank/DDBJ whole genome shotgun (WGS) entry which is preliminary data.</text>
</comment>
<dbReference type="PANTHER" id="PTHR46878">
    <property type="entry name" value="FORKHEAD BOX PROTEIN M1"/>
    <property type="match status" value="1"/>
</dbReference>
<dbReference type="GO" id="GO:0006357">
    <property type="term" value="P:regulation of transcription by RNA polymerase II"/>
    <property type="evidence" value="ECO:0007669"/>
    <property type="project" value="TreeGrafter"/>
</dbReference>
<dbReference type="VEuPathDB" id="HostDB:GeneID_118651388"/>
<dbReference type="GO" id="GO:0005634">
    <property type="term" value="C:nucleus"/>
    <property type="evidence" value="ECO:0007669"/>
    <property type="project" value="TreeGrafter"/>
</dbReference>
<sequence length="148" mass="16710">MQWLGTMSSGLGSCSIQQEMEGKENQHLEPNQVKVEKPPGGSASWEDSRSERPSYSYVAMIQFAINRTEETANRYLTLGQVFKQQKQPNPELRRNETIESALPLGTQRKMKPLLLRVSSDLVPIQFPANQPLVLQPSVKVPLPRQLHS</sequence>
<dbReference type="Proteomes" id="UP000527355">
    <property type="component" value="Unassembled WGS sequence"/>
</dbReference>
<dbReference type="InterPro" id="IPR042839">
    <property type="entry name" value="FOXM1"/>
</dbReference>